<comment type="caution">
    <text evidence="7">The sequence shown here is derived from an EMBL/GenBank/DDBJ whole genome shotgun (WGS) entry which is preliminary data.</text>
</comment>
<name>X0VVV5_9ZZZZ</name>
<dbReference type="GO" id="GO:0032549">
    <property type="term" value="F:ribonucleoside binding"/>
    <property type="evidence" value="ECO:0007669"/>
    <property type="project" value="InterPro"/>
</dbReference>
<dbReference type="GO" id="GO:0000428">
    <property type="term" value="C:DNA-directed RNA polymerase complex"/>
    <property type="evidence" value="ECO:0007669"/>
    <property type="project" value="UniProtKB-KW"/>
</dbReference>
<proteinExistence type="predicted"/>
<keyword evidence="3" id="KW-0808">Transferase</keyword>
<evidence type="ECO:0000256" key="2">
    <source>
        <dbReference type="ARBA" id="ARBA00022478"/>
    </source>
</evidence>
<dbReference type="InterPro" id="IPR007120">
    <property type="entry name" value="DNA-dir_RNAP_su2_dom"/>
</dbReference>
<evidence type="ECO:0000256" key="4">
    <source>
        <dbReference type="ARBA" id="ARBA00022695"/>
    </source>
</evidence>
<feature type="non-terminal residue" evidence="7">
    <location>
        <position position="1"/>
    </location>
</feature>
<evidence type="ECO:0000313" key="7">
    <source>
        <dbReference type="EMBL" id="GAG04666.1"/>
    </source>
</evidence>
<evidence type="ECO:0000256" key="5">
    <source>
        <dbReference type="ARBA" id="ARBA00023163"/>
    </source>
</evidence>
<dbReference type="EC" id="2.7.7.6" evidence="1"/>
<dbReference type="Gene3D" id="2.40.270.10">
    <property type="entry name" value="DNA-directed RNA polymerase, subunit 2, domain 6"/>
    <property type="match status" value="1"/>
</dbReference>
<dbReference type="AlphaFoldDB" id="X0VVV5"/>
<dbReference type="InterPro" id="IPR015712">
    <property type="entry name" value="DNA-dir_RNA_pol_su2"/>
</dbReference>
<accession>X0VVV5</accession>
<dbReference type="Pfam" id="PF00562">
    <property type="entry name" value="RNA_pol_Rpb2_6"/>
    <property type="match status" value="1"/>
</dbReference>
<evidence type="ECO:0000256" key="3">
    <source>
        <dbReference type="ARBA" id="ARBA00022679"/>
    </source>
</evidence>
<sequence length="267" mass="30191">QLKDLIQRTNKKYGKPSAEKFVIRRVTIDGVLIRFKIEQELRIGLGDKLCNRYGNKGVISLIEDDKKMPRTPFGDRVDIILNPIGLIGRMNMGQLYELYCGLISKELGRRIIKLNDRSQVIDMLRRVLVKLDGSKGQKSSTRMINNMSKLSDAQFKNLVNQIKETGFVPIIIPPFQALKHQDINSALKVLGLKSAYHLFLPEFGVKTKNPVTVGYMYISKLEHIADLKVFGRSTGPVVAKTLQPTSGKRHEGGQRLGELDTYSFISY</sequence>
<dbReference type="GO" id="GO:0003899">
    <property type="term" value="F:DNA-directed RNA polymerase activity"/>
    <property type="evidence" value="ECO:0007669"/>
    <property type="project" value="UniProtKB-EC"/>
</dbReference>
<feature type="non-terminal residue" evidence="7">
    <location>
        <position position="267"/>
    </location>
</feature>
<keyword evidence="4" id="KW-0548">Nucleotidyltransferase</keyword>
<feature type="domain" description="DNA-directed RNA polymerase subunit 2 hybrid-binding" evidence="6">
    <location>
        <begin position="30"/>
        <end position="249"/>
    </location>
</feature>
<dbReference type="GO" id="GO:0006351">
    <property type="term" value="P:DNA-templated transcription"/>
    <property type="evidence" value="ECO:0007669"/>
    <property type="project" value="InterPro"/>
</dbReference>
<keyword evidence="2" id="KW-0240">DNA-directed RNA polymerase</keyword>
<reference evidence="7" key="1">
    <citation type="journal article" date="2014" name="Front. Microbiol.">
        <title>High frequency of phylogenetically diverse reductive dehalogenase-homologous genes in deep subseafloor sedimentary metagenomes.</title>
        <authorList>
            <person name="Kawai M."/>
            <person name="Futagami T."/>
            <person name="Toyoda A."/>
            <person name="Takaki Y."/>
            <person name="Nishi S."/>
            <person name="Hori S."/>
            <person name="Arai W."/>
            <person name="Tsubouchi T."/>
            <person name="Morono Y."/>
            <person name="Uchiyama I."/>
            <person name="Ito T."/>
            <person name="Fujiyama A."/>
            <person name="Inagaki F."/>
            <person name="Takami H."/>
        </authorList>
    </citation>
    <scope>NUCLEOTIDE SEQUENCE</scope>
    <source>
        <strain evidence="7">Expedition CK06-06</strain>
    </source>
</reference>
<dbReference type="PANTHER" id="PTHR20856">
    <property type="entry name" value="DNA-DIRECTED RNA POLYMERASE I SUBUNIT 2"/>
    <property type="match status" value="1"/>
</dbReference>
<gene>
    <name evidence="7" type="ORF">S01H1_40266</name>
</gene>
<dbReference type="InterPro" id="IPR037033">
    <property type="entry name" value="DNA-dir_RNAP_su2_hyb_sf"/>
</dbReference>
<protein>
    <recommendedName>
        <fullName evidence="1">DNA-directed RNA polymerase</fullName>
        <ecNumber evidence="1">2.7.7.6</ecNumber>
    </recommendedName>
</protein>
<evidence type="ECO:0000259" key="6">
    <source>
        <dbReference type="Pfam" id="PF00562"/>
    </source>
</evidence>
<dbReference type="GO" id="GO:0003677">
    <property type="term" value="F:DNA binding"/>
    <property type="evidence" value="ECO:0007669"/>
    <property type="project" value="InterPro"/>
</dbReference>
<organism evidence="7">
    <name type="scientific">marine sediment metagenome</name>
    <dbReference type="NCBI Taxonomy" id="412755"/>
    <lineage>
        <taxon>unclassified sequences</taxon>
        <taxon>metagenomes</taxon>
        <taxon>ecological metagenomes</taxon>
    </lineage>
</organism>
<evidence type="ECO:0000256" key="1">
    <source>
        <dbReference type="ARBA" id="ARBA00012418"/>
    </source>
</evidence>
<keyword evidence="5" id="KW-0804">Transcription</keyword>
<dbReference type="SUPFAM" id="SSF64484">
    <property type="entry name" value="beta and beta-prime subunits of DNA dependent RNA-polymerase"/>
    <property type="match status" value="1"/>
</dbReference>
<dbReference type="EMBL" id="BARS01025484">
    <property type="protein sequence ID" value="GAG04666.1"/>
    <property type="molecule type" value="Genomic_DNA"/>
</dbReference>